<accession>A0AAE3AEL4</accession>
<dbReference type="InterPro" id="IPR016181">
    <property type="entry name" value="Acyl_CoA_acyltransferase"/>
</dbReference>
<dbReference type="AlphaFoldDB" id="A0AAE3AEL4"/>
<dbReference type="Gene3D" id="3.40.630.30">
    <property type="match status" value="2"/>
</dbReference>
<keyword evidence="1" id="KW-0808">Transferase</keyword>
<dbReference type="InterPro" id="IPR050832">
    <property type="entry name" value="Bact_Acetyltransf"/>
</dbReference>
<name>A0AAE3AEL4_9FIRM</name>
<feature type="domain" description="N-acetyltransferase" evidence="3">
    <location>
        <begin position="176"/>
        <end position="309"/>
    </location>
</feature>
<dbReference type="PANTHER" id="PTHR43877">
    <property type="entry name" value="AMINOALKYLPHOSPHONATE N-ACETYLTRANSFERASE-RELATED-RELATED"/>
    <property type="match status" value="1"/>
</dbReference>
<dbReference type="GO" id="GO:0016747">
    <property type="term" value="F:acyltransferase activity, transferring groups other than amino-acyl groups"/>
    <property type="evidence" value="ECO:0007669"/>
    <property type="project" value="InterPro"/>
</dbReference>
<dbReference type="Proteomes" id="UP001199319">
    <property type="component" value="Unassembled WGS sequence"/>
</dbReference>
<feature type="domain" description="N-acetyltransferase" evidence="3">
    <location>
        <begin position="5"/>
        <end position="163"/>
    </location>
</feature>
<organism evidence="4 5">
    <name type="scientific">Brotocaccenecus cirricatena</name>
    <dbReference type="NCBI Taxonomy" id="3064195"/>
    <lineage>
        <taxon>Bacteria</taxon>
        <taxon>Bacillati</taxon>
        <taxon>Bacillota</taxon>
        <taxon>Clostridia</taxon>
        <taxon>Eubacteriales</taxon>
        <taxon>Oscillospiraceae</taxon>
        <taxon>Brotocaccenecus</taxon>
    </lineage>
</organism>
<dbReference type="CDD" id="cd04301">
    <property type="entry name" value="NAT_SF"/>
    <property type="match status" value="1"/>
</dbReference>
<reference evidence="4" key="1">
    <citation type="submission" date="2021-10" db="EMBL/GenBank/DDBJ databases">
        <title>Anaerobic single-cell dispensing facilitates the cultivation of human gut bacteria.</title>
        <authorList>
            <person name="Afrizal A."/>
        </authorList>
    </citation>
    <scope>NUCLEOTIDE SEQUENCE</scope>
    <source>
        <strain evidence="4">CLA-AA-H272</strain>
    </source>
</reference>
<dbReference type="Pfam" id="PF13673">
    <property type="entry name" value="Acetyltransf_10"/>
    <property type="match status" value="1"/>
</dbReference>
<evidence type="ECO:0000256" key="2">
    <source>
        <dbReference type="ARBA" id="ARBA00023315"/>
    </source>
</evidence>
<dbReference type="RefSeq" id="WP_302930232.1">
    <property type="nucleotide sequence ID" value="NZ_JAJEPW010000109.1"/>
</dbReference>
<dbReference type="EMBL" id="JAJEPW010000109">
    <property type="protein sequence ID" value="MCC2131117.1"/>
    <property type="molecule type" value="Genomic_DNA"/>
</dbReference>
<dbReference type="PROSITE" id="PS51186">
    <property type="entry name" value="GNAT"/>
    <property type="match status" value="2"/>
</dbReference>
<sequence length="309" mass="35088">MENQITIREAVTENDAAAFWEQLHAYHKRDIFTDSDKEELEYFLGQAYRDHMMKINGRPQDRCFFLFFHRGGQDIGFAMPVIFTTEDGKCFIMEFCVYPEFRGSGTGKACAAALLDWAKKHGARYAELNYGGNKRRRRFWKSVGFIENGADQWGEPLMLLPPEENLPITAELLADPEDWQLKKLENGFLKEIGEAPSTEEKQEQLAQAIRDGKITFFVARRGYRAVGMCSVSRCFSTFTCTDVGIFDDFYIEPVFRKKGAARLLAQAAQEWSKENALASLTVTCAPCDEGMYQALGFDTHLGKAFAHLG</sequence>
<dbReference type="SUPFAM" id="SSF55729">
    <property type="entry name" value="Acyl-CoA N-acyltransferases (Nat)"/>
    <property type="match status" value="2"/>
</dbReference>
<evidence type="ECO:0000256" key="1">
    <source>
        <dbReference type="ARBA" id="ARBA00022679"/>
    </source>
</evidence>
<gene>
    <name evidence="4" type="ORF">LKD37_16730</name>
</gene>
<dbReference type="InterPro" id="IPR000182">
    <property type="entry name" value="GNAT_dom"/>
</dbReference>
<comment type="caution">
    <text evidence="4">The sequence shown here is derived from an EMBL/GenBank/DDBJ whole genome shotgun (WGS) entry which is preliminary data.</text>
</comment>
<evidence type="ECO:0000313" key="5">
    <source>
        <dbReference type="Proteomes" id="UP001199319"/>
    </source>
</evidence>
<evidence type="ECO:0000259" key="3">
    <source>
        <dbReference type="PROSITE" id="PS51186"/>
    </source>
</evidence>
<keyword evidence="2" id="KW-0012">Acyltransferase</keyword>
<keyword evidence="5" id="KW-1185">Reference proteome</keyword>
<evidence type="ECO:0000313" key="4">
    <source>
        <dbReference type="EMBL" id="MCC2131117.1"/>
    </source>
</evidence>
<proteinExistence type="predicted"/>
<protein>
    <submittedName>
        <fullName evidence="4">GNAT family N-acetyltransferase</fullName>
    </submittedName>
</protein>
<dbReference type="Pfam" id="PF00583">
    <property type="entry name" value="Acetyltransf_1"/>
    <property type="match status" value="1"/>
</dbReference>